<comment type="catalytic activity">
    <reaction evidence="1">
        <text>ATP + protein L-histidine = ADP + protein N-phospho-L-histidine.</text>
        <dbReference type="EC" id="2.7.13.3"/>
    </reaction>
</comment>
<dbReference type="GO" id="GO:0000155">
    <property type="term" value="F:phosphorelay sensor kinase activity"/>
    <property type="evidence" value="ECO:0007669"/>
    <property type="project" value="InterPro"/>
</dbReference>
<keyword evidence="11" id="KW-1133">Transmembrane helix</keyword>
<evidence type="ECO:0000256" key="8">
    <source>
        <dbReference type="ARBA" id="ARBA00023012"/>
    </source>
</evidence>
<keyword evidence="4" id="KW-0808">Transferase</keyword>
<dbReference type="Pfam" id="PF02518">
    <property type="entry name" value="HATPase_c"/>
    <property type="match status" value="1"/>
</dbReference>
<sequence>MKRLFLCLLALLIHKATFCQQKEVDSLKTVLTSQEPIDKVKSLNELAWYYRNYDMDSAFIFANQALAIAREQKSKAAISQSLNSLANNYEAVGKLDSALLLFRDVLNIKLELNDTLGLAGAHNNLGLVYDQQSKYPESLENYFEALRIYELHRDQKFNVAMVLGNIGIVYKKQKEFEKSFEYYERALKIYEDLGSEFSQIVTKGNIGSLLIQLKQFEESIMYCTSTLEGYKRLGYDRYIPYVQSNIGIAYDSLSNFEMAEKFYISAMDGHQAYNNEYEITNVSLLLAQHYTNKGQTTEALQLATQAFEKSQQINAIDFQTKALFILSKNYFKKGDYKLGSWAMETYDTLKDFVYQKEKSKQVVEIEVKYETEKKEQQIALQQAQLETKDLQIQRNWLFITILVVSLVAILILIALLRKREQIKREVIIQEQKIRLREAQMNAVVESQENERKRFAADLHDGMGQLIAALQVNIQSIKSTSEPEKQDQLYENSKSLLKDIHTEIRNIAFNLMPQALVKEGLISGLSELAIKINKAGSIKVKVNHLDVPDLNDVAQISIYRLIQEFLGNCLKHSDATYFQIDITGHEEELVVSLEDDGMGFDKNSLVNSIGNGWRNINTRLSLIGGSLELNTHEGKKGNSVLIIIPINKVRKTLTQTPNTVN</sequence>
<evidence type="ECO:0000259" key="13">
    <source>
        <dbReference type="Pfam" id="PF02518"/>
    </source>
</evidence>
<feature type="domain" description="Signal transduction histidine kinase subgroup 3 dimerisation and phosphoacceptor" evidence="14">
    <location>
        <begin position="450"/>
        <end position="515"/>
    </location>
</feature>
<dbReference type="Gene3D" id="1.25.40.10">
    <property type="entry name" value="Tetratricopeptide repeat domain"/>
    <property type="match status" value="2"/>
</dbReference>
<dbReference type="PANTHER" id="PTHR24421:SF10">
    <property type="entry name" value="NITRATE_NITRITE SENSOR PROTEIN NARQ"/>
    <property type="match status" value="1"/>
</dbReference>
<dbReference type="PROSITE" id="PS50293">
    <property type="entry name" value="TPR_REGION"/>
    <property type="match status" value="1"/>
</dbReference>
<dbReference type="Pfam" id="PF13424">
    <property type="entry name" value="TPR_12"/>
    <property type="match status" value="1"/>
</dbReference>
<dbReference type="SUPFAM" id="SSF48452">
    <property type="entry name" value="TPR-like"/>
    <property type="match status" value="2"/>
</dbReference>
<keyword evidence="6 15" id="KW-0418">Kinase</keyword>
<evidence type="ECO:0000313" key="15">
    <source>
        <dbReference type="EMBL" id="QSE97090.1"/>
    </source>
</evidence>
<evidence type="ECO:0000256" key="10">
    <source>
        <dbReference type="SAM" id="Coils"/>
    </source>
</evidence>
<keyword evidence="3" id="KW-0597">Phosphoprotein</keyword>
<keyword evidence="16" id="KW-1185">Reference proteome</keyword>
<evidence type="ECO:0000256" key="9">
    <source>
        <dbReference type="PROSITE-ProRule" id="PRU00339"/>
    </source>
</evidence>
<dbReference type="InterPro" id="IPR011990">
    <property type="entry name" value="TPR-like_helical_dom_sf"/>
</dbReference>
<dbReference type="Gene3D" id="1.20.5.1930">
    <property type="match status" value="1"/>
</dbReference>
<keyword evidence="8" id="KW-0902">Two-component regulatory system</keyword>
<keyword evidence="11" id="KW-0812">Transmembrane</keyword>
<accession>A0A975A0D8</accession>
<keyword evidence="7" id="KW-0067">ATP-binding</keyword>
<gene>
    <name evidence="15" type="ORF">JR347_16075</name>
</gene>
<dbReference type="EMBL" id="CP070608">
    <property type="protein sequence ID" value="QSE97090.1"/>
    <property type="molecule type" value="Genomic_DNA"/>
</dbReference>
<dbReference type="CDD" id="cd16917">
    <property type="entry name" value="HATPase_UhpB-NarQ-NarX-like"/>
    <property type="match status" value="1"/>
</dbReference>
<dbReference type="SMART" id="SM00028">
    <property type="entry name" value="TPR"/>
    <property type="match status" value="6"/>
</dbReference>
<organism evidence="15 16">
    <name type="scientific">Fulvivirga lutea</name>
    <dbReference type="NCBI Taxonomy" id="2810512"/>
    <lineage>
        <taxon>Bacteria</taxon>
        <taxon>Pseudomonadati</taxon>
        <taxon>Bacteroidota</taxon>
        <taxon>Cytophagia</taxon>
        <taxon>Cytophagales</taxon>
        <taxon>Fulvivirgaceae</taxon>
        <taxon>Fulvivirga</taxon>
    </lineage>
</organism>
<dbReference type="GO" id="GO:0016020">
    <property type="term" value="C:membrane"/>
    <property type="evidence" value="ECO:0007669"/>
    <property type="project" value="InterPro"/>
</dbReference>
<feature type="repeat" description="TPR" evidence="9">
    <location>
        <begin position="160"/>
        <end position="193"/>
    </location>
</feature>
<dbReference type="PROSITE" id="PS50005">
    <property type="entry name" value="TPR"/>
    <property type="match status" value="2"/>
</dbReference>
<dbReference type="EC" id="2.7.13.3" evidence="2"/>
<feature type="repeat" description="TPR" evidence="9">
    <location>
        <begin position="119"/>
        <end position="152"/>
    </location>
</feature>
<dbReference type="Gene3D" id="3.30.565.10">
    <property type="entry name" value="Histidine kinase-like ATPase, C-terminal domain"/>
    <property type="match status" value="1"/>
</dbReference>
<evidence type="ECO:0000313" key="16">
    <source>
        <dbReference type="Proteomes" id="UP000662783"/>
    </source>
</evidence>
<feature type="chain" id="PRO_5037148409" description="histidine kinase" evidence="12">
    <location>
        <begin position="22"/>
        <end position="660"/>
    </location>
</feature>
<dbReference type="KEGG" id="fuv:JR347_16075"/>
<feature type="transmembrane region" description="Helical" evidence="11">
    <location>
        <begin position="396"/>
        <end position="416"/>
    </location>
</feature>
<dbReference type="GO" id="GO:0005524">
    <property type="term" value="F:ATP binding"/>
    <property type="evidence" value="ECO:0007669"/>
    <property type="project" value="UniProtKB-KW"/>
</dbReference>
<keyword evidence="10" id="KW-0175">Coiled coil</keyword>
<evidence type="ECO:0000256" key="7">
    <source>
        <dbReference type="ARBA" id="ARBA00022840"/>
    </source>
</evidence>
<evidence type="ECO:0000256" key="12">
    <source>
        <dbReference type="SAM" id="SignalP"/>
    </source>
</evidence>
<dbReference type="SUPFAM" id="SSF55874">
    <property type="entry name" value="ATPase domain of HSP90 chaperone/DNA topoisomerase II/histidine kinase"/>
    <property type="match status" value="1"/>
</dbReference>
<dbReference type="InterPro" id="IPR003594">
    <property type="entry name" value="HATPase_dom"/>
</dbReference>
<feature type="signal peptide" evidence="12">
    <location>
        <begin position="1"/>
        <end position="21"/>
    </location>
</feature>
<feature type="domain" description="Histidine kinase/HSP90-like ATPase" evidence="13">
    <location>
        <begin position="554"/>
        <end position="644"/>
    </location>
</feature>
<evidence type="ECO:0000256" key="1">
    <source>
        <dbReference type="ARBA" id="ARBA00000085"/>
    </source>
</evidence>
<keyword evidence="11" id="KW-0472">Membrane</keyword>
<dbReference type="AlphaFoldDB" id="A0A975A0D8"/>
<dbReference type="InterPro" id="IPR050482">
    <property type="entry name" value="Sensor_HK_TwoCompSys"/>
</dbReference>
<evidence type="ECO:0000256" key="5">
    <source>
        <dbReference type="ARBA" id="ARBA00022741"/>
    </source>
</evidence>
<keyword evidence="9" id="KW-0802">TPR repeat</keyword>
<evidence type="ECO:0000256" key="3">
    <source>
        <dbReference type="ARBA" id="ARBA00022553"/>
    </source>
</evidence>
<name>A0A975A0D8_9BACT</name>
<evidence type="ECO:0000259" key="14">
    <source>
        <dbReference type="Pfam" id="PF07730"/>
    </source>
</evidence>
<evidence type="ECO:0000256" key="11">
    <source>
        <dbReference type="SAM" id="Phobius"/>
    </source>
</evidence>
<feature type="coiled-coil region" evidence="10">
    <location>
        <begin position="366"/>
        <end position="393"/>
    </location>
</feature>
<proteinExistence type="predicted"/>
<dbReference type="InterPro" id="IPR011712">
    <property type="entry name" value="Sig_transdc_His_kin_sub3_dim/P"/>
</dbReference>
<dbReference type="GO" id="GO:0046983">
    <property type="term" value="F:protein dimerization activity"/>
    <property type="evidence" value="ECO:0007669"/>
    <property type="project" value="InterPro"/>
</dbReference>
<dbReference type="RefSeq" id="WP_205721603.1">
    <property type="nucleotide sequence ID" value="NZ_CP070608.1"/>
</dbReference>
<dbReference type="InterPro" id="IPR019734">
    <property type="entry name" value="TPR_rpt"/>
</dbReference>
<dbReference type="Proteomes" id="UP000662783">
    <property type="component" value="Chromosome"/>
</dbReference>
<evidence type="ECO:0000256" key="6">
    <source>
        <dbReference type="ARBA" id="ARBA00022777"/>
    </source>
</evidence>
<dbReference type="Pfam" id="PF07730">
    <property type="entry name" value="HisKA_3"/>
    <property type="match status" value="1"/>
</dbReference>
<evidence type="ECO:0000256" key="2">
    <source>
        <dbReference type="ARBA" id="ARBA00012438"/>
    </source>
</evidence>
<dbReference type="PANTHER" id="PTHR24421">
    <property type="entry name" value="NITRATE/NITRITE SENSOR PROTEIN NARX-RELATED"/>
    <property type="match status" value="1"/>
</dbReference>
<evidence type="ECO:0000256" key="4">
    <source>
        <dbReference type="ARBA" id="ARBA00022679"/>
    </source>
</evidence>
<protein>
    <recommendedName>
        <fullName evidence="2">histidine kinase</fullName>
        <ecNumber evidence="2">2.7.13.3</ecNumber>
    </recommendedName>
</protein>
<reference evidence="15" key="1">
    <citation type="submission" date="2021-02" db="EMBL/GenBank/DDBJ databases">
        <title>Fulvivirga sp. S481 isolated from sea water.</title>
        <authorList>
            <person name="Bae S.S."/>
            <person name="Baek K."/>
        </authorList>
    </citation>
    <scope>NUCLEOTIDE SEQUENCE</scope>
    <source>
        <strain evidence="15">S481</strain>
    </source>
</reference>
<keyword evidence="5" id="KW-0547">Nucleotide-binding</keyword>
<dbReference type="InterPro" id="IPR036890">
    <property type="entry name" value="HATPase_C_sf"/>
</dbReference>
<keyword evidence="12" id="KW-0732">Signal</keyword>